<evidence type="ECO:0000259" key="3">
    <source>
        <dbReference type="SMART" id="SM01193"/>
    </source>
</evidence>
<dbReference type="InterPro" id="IPR020811">
    <property type="entry name" value="Enolase_N"/>
</dbReference>
<feature type="region of interest" description="Disordered" evidence="2">
    <location>
        <begin position="103"/>
        <end position="122"/>
    </location>
</feature>
<dbReference type="Pfam" id="PF03952">
    <property type="entry name" value="Enolase_N"/>
    <property type="match status" value="1"/>
</dbReference>
<feature type="compositionally biased region" description="Basic residues" evidence="2">
    <location>
        <begin position="107"/>
        <end position="122"/>
    </location>
</feature>
<dbReference type="PANTHER" id="PTHR11902:SF1">
    <property type="entry name" value="ENOLASE"/>
    <property type="match status" value="1"/>
</dbReference>
<dbReference type="EMBL" id="JBHMCG010000005">
    <property type="protein sequence ID" value="MFB9570908.1"/>
    <property type="molecule type" value="Genomic_DNA"/>
</dbReference>
<dbReference type="Proteomes" id="UP001589710">
    <property type="component" value="Unassembled WGS sequence"/>
</dbReference>
<name>A0ABV5QZ91_9ACTN</name>
<sequence length="152" mass="16623">MPSGASIGTRKAVELRDGDPARYGGQGVNHVNGEIAETLTGRTYAELREVDTATSELNDTDTKSRLAANAVIGVSLAATRAGPCRAGRTCGSRSPRQPALNLSCRWRTSRRQRRRPRRRRPRFPLDTDLIQVGLWKVKGHLVAGCTSDRASR</sequence>
<evidence type="ECO:0000313" key="5">
    <source>
        <dbReference type="Proteomes" id="UP001589710"/>
    </source>
</evidence>
<dbReference type="SUPFAM" id="SSF54826">
    <property type="entry name" value="Enolase N-terminal domain-like"/>
    <property type="match status" value="1"/>
</dbReference>
<feature type="region of interest" description="Disordered" evidence="2">
    <location>
        <begin position="1"/>
        <end position="28"/>
    </location>
</feature>
<accession>A0ABV5QZ91</accession>
<dbReference type="PRINTS" id="PR00148">
    <property type="entry name" value="ENOLASE"/>
</dbReference>
<proteinExistence type="predicted"/>
<evidence type="ECO:0000256" key="2">
    <source>
        <dbReference type="SAM" id="MobiDB-lite"/>
    </source>
</evidence>
<protein>
    <recommendedName>
        <fullName evidence="3">Enolase N-terminal domain-containing protein</fullName>
    </recommendedName>
</protein>
<evidence type="ECO:0000313" key="4">
    <source>
        <dbReference type="EMBL" id="MFB9570908.1"/>
    </source>
</evidence>
<evidence type="ECO:0000256" key="1">
    <source>
        <dbReference type="ARBA" id="ARBA00022842"/>
    </source>
</evidence>
<keyword evidence="1" id="KW-0460">Magnesium</keyword>
<feature type="compositionally biased region" description="Basic and acidic residues" evidence="2">
    <location>
        <begin position="11"/>
        <end position="20"/>
    </location>
</feature>
<gene>
    <name evidence="4" type="ORF">ACFFTL_00790</name>
</gene>
<feature type="domain" description="Enolase N-terminal" evidence="3">
    <location>
        <begin position="1"/>
        <end position="87"/>
    </location>
</feature>
<dbReference type="InterPro" id="IPR000941">
    <property type="entry name" value="Enolase"/>
</dbReference>
<organism evidence="4 5">
    <name type="scientific">Streptomyces yanii</name>
    <dbReference type="NCBI Taxonomy" id="78510"/>
    <lineage>
        <taxon>Bacteria</taxon>
        <taxon>Bacillati</taxon>
        <taxon>Actinomycetota</taxon>
        <taxon>Actinomycetes</taxon>
        <taxon>Kitasatosporales</taxon>
        <taxon>Streptomycetaceae</taxon>
        <taxon>Streptomyces</taxon>
    </lineage>
</organism>
<keyword evidence="5" id="KW-1185">Reference proteome</keyword>
<dbReference type="PANTHER" id="PTHR11902">
    <property type="entry name" value="ENOLASE"/>
    <property type="match status" value="1"/>
</dbReference>
<dbReference type="SMART" id="SM01193">
    <property type="entry name" value="Enolase_N"/>
    <property type="match status" value="1"/>
</dbReference>
<dbReference type="InterPro" id="IPR029017">
    <property type="entry name" value="Enolase-like_N"/>
</dbReference>
<dbReference type="Gene3D" id="3.30.390.10">
    <property type="entry name" value="Enolase-like, N-terminal domain"/>
    <property type="match status" value="1"/>
</dbReference>
<comment type="caution">
    <text evidence="4">The sequence shown here is derived from an EMBL/GenBank/DDBJ whole genome shotgun (WGS) entry which is preliminary data.</text>
</comment>
<reference evidence="4 5" key="1">
    <citation type="submission" date="2024-09" db="EMBL/GenBank/DDBJ databases">
        <authorList>
            <person name="Sun Q."/>
            <person name="Mori K."/>
        </authorList>
    </citation>
    <scope>NUCLEOTIDE SEQUENCE [LARGE SCALE GENOMIC DNA]</scope>
    <source>
        <strain evidence="4 5">JCM 3331</strain>
    </source>
</reference>
<dbReference type="RefSeq" id="WP_345511620.1">
    <property type="nucleotide sequence ID" value="NZ_BAAAXD010000012.1"/>
</dbReference>